<evidence type="ECO:0000313" key="2">
    <source>
        <dbReference type="EMBL" id="HGL40683.1"/>
    </source>
</evidence>
<evidence type="ECO:0000256" key="1">
    <source>
        <dbReference type="SAM" id="Phobius"/>
    </source>
</evidence>
<keyword evidence="1" id="KW-1133">Transmembrane helix</keyword>
<gene>
    <name evidence="2" type="ORF">ENU43_03335</name>
</gene>
<reference evidence="2" key="1">
    <citation type="journal article" date="2020" name="mSystems">
        <title>Genome- and Community-Level Interaction Insights into Carbon Utilization and Element Cycling Functions of Hydrothermarchaeota in Hydrothermal Sediment.</title>
        <authorList>
            <person name="Zhou Z."/>
            <person name="Liu Y."/>
            <person name="Xu W."/>
            <person name="Pan J."/>
            <person name="Luo Z.H."/>
            <person name="Li M."/>
        </authorList>
    </citation>
    <scope>NUCLEOTIDE SEQUENCE [LARGE SCALE GENOMIC DNA]</scope>
    <source>
        <strain evidence="2">SpSt-669</strain>
    </source>
</reference>
<evidence type="ECO:0008006" key="3">
    <source>
        <dbReference type="Google" id="ProtNLM"/>
    </source>
</evidence>
<protein>
    <recommendedName>
        <fullName evidence="3">DUF304 domain-containing protein</fullName>
    </recommendedName>
</protein>
<sequence length="160" mass="17932">MSLNELQPLVKVRRFRTIPQLIVEWIIGLVAFFSIFIGLLAIRSPLSALPPILFGAVIAYGLMKLRERWSRVPITVYRGGHVSIGRELITRDRISGLQVEDLRTEPGLIIGSSVLNYVNVVDASLNLVDGTRRKLRLLEKDFRKISSFLGNEDTAMAEAS</sequence>
<dbReference type="EMBL" id="DTCM01000039">
    <property type="protein sequence ID" value="HGL40683.1"/>
    <property type="molecule type" value="Genomic_DNA"/>
</dbReference>
<feature type="transmembrane region" description="Helical" evidence="1">
    <location>
        <begin position="21"/>
        <end position="42"/>
    </location>
</feature>
<proteinExistence type="predicted"/>
<keyword evidence="1" id="KW-0812">Transmembrane</keyword>
<keyword evidence="1" id="KW-0472">Membrane</keyword>
<name>A0A7J3G4L4_CALS0</name>
<dbReference type="AlphaFoldDB" id="A0A7J3G4L4"/>
<organism evidence="2">
    <name type="scientific">Caldiarchaeum subterraneum</name>
    <dbReference type="NCBI Taxonomy" id="311458"/>
    <lineage>
        <taxon>Archaea</taxon>
        <taxon>Nitrososphaerota</taxon>
        <taxon>Candidatus Caldarchaeales</taxon>
        <taxon>Candidatus Caldarchaeaceae</taxon>
        <taxon>Candidatus Caldarchaeum</taxon>
    </lineage>
</organism>
<feature type="transmembrane region" description="Helical" evidence="1">
    <location>
        <begin position="48"/>
        <end position="65"/>
    </location>
</feature>
<accession>A0A7J3G4L4</accession>
<comment type="caution">
    <text evidence="2">The sequence shown here is derived from an EMBL/GenBank/DDBJ whole genome shotgun (WGS) entry which is preliminary data.</text>
</comment>